<organism evidence="3 4">
    <name type="scientific">Prochlorothrix hollandica PCC 9006 = CALU 1027</name>
    <dbReference type="NCBI Taxonomy" id="317619"/>
    <lineage>
        <taxon>Bacteria</taxon>
        <taxon>Bacillati</taxon>
        <taxon>Cyanobacteriota</taxon>
        <taxon>Cyanophyceae</taxon>
        <taxon>Prochlorotrichales</taxon>
        <taxon>Prochlorotrichaceae</taxon>
        <taxon>Prochlorothrix</taxon>
    </lineage>
</organism>
<dbReference type="AlphaFoldDB" id="A0A0M2PYQ6"/>
<dbReference type="PANTHER" id="PTHR45947:SF3">
    <property type="entry name" value="SULFOQUINOVOSYL TRANSFERASE SQD2"/>
    <property type="match status" value="1"/>
</dbReference>
<dbReference type="PANTHER" id="PTHR45947">
    <property type="entry name" value="SULFOQUINOVOSYL TRANSFERASE SQD2"/>
    <property type="match status" value="1"/>
</dbReference>
<feature type="domain" description="Glycosyl transferase family 1" evidence="1">
    <location>
        <begin position="227"/>
        <end position="373"/>
    </location>
</feature>
<dbReference type="Pfam" id="PF13579">
    <property type="entry name" value="Glyco_trans_4_4"/>
    <property type="match status" value="1"/>
</dbReference>
<sequence>MKVLQIIPSVSLVYGGPSQMVRGLSRALGQQGVEVTLLTTNSNGDVGQPPLDVPLHQPVLEDGYRVYYFACSPFRRYKFSLGLLQWLARHHSQYDLAHIHALFSPVTTAAATVARWQGLPYILRPLGTLDPADLRKKQALKRLYGYALEAPNLRQAAAVHFTSPLEAQVSERFGATTRDVVVPLGVSWPPLWDGVDAGNDRPDDRPTAKTLARLQVRSRWSLPESGPEAPPLVLFMSRIDPKKGLDLLLPSLEALQRSGTPFHFVLAGSNPQDPAYETQIQQRIAQSPLRHCTTITGFVGGADKWALLQAANLFVLPSYYENFGIAVAEAMAAGVPVVVSDQVYIWPDIEAAGAGWVVPCEVAALTGALHTALAPGSPLAQRGIQGRTYARSHYHWEAIAQQMVTVYQQCLR</sequence>
<dbReference type="Gene3D" id="3.40.50.2000">
    <property type="entry name" value="Glycogen Phosphorylase B"/>
    <property type="match status" value="2"/>
</dbReference>
<name>A0A0M2PYQ6_PROHO</name>
<dbReference type="GO" id="GO:0016758">
    <property type="term" value="F:hexosyltransferase activity"/>
    <property type="evidence" value="ECO:0007669"/>
    <property type="project" value="TreeGrafter"/>
</dbReference>
<keyword evidence="3" id="KW-0808">Transferase</keyword>
<dbReference type="NCBIfam" id="NF038295">
    <property type="entry name" value="EPS_HpsP"/>
    <property type="match status" value="1"/>
</dbReference>
<dbReference type="RefSeq" id="WP_017711572.1">
    <property type="nucleotide sequence ID" value="NZ_KB235933.1"/>
</dbReference>
<evidence type="ECO:0000313" key="3">
    <source>
        <dbReference type="EMBL" id="KKJ00213.1"/>
    </source>
</evidence>
<keyword evidence="4" id="KW-1185">Reference proteome</keyword>
<dbReference type="InterPro" id="IPR050194">
    <property type="entry name" value="Glycosyltransferase_grp1"/>
</dbReference>
<dbReference type="STRING" id="317619.GCA_000332315_00968"/>
<gene>
    <name evidence="3" type="ORF">PROH_10975</name>
</gene>
<comment type="caution">
    <text evidence="3">The sequence shown here is derived from an EMBL/GenBank/DDBJ whole genome shotgun (WGS) entry which is preliminary data.</text>
</comment>
<dbReference type="Proteomes" id="UP000034681">
    <property type="component" value="Unassembled WGS sequence"/>
</dbReference>
<feature type="domain" description="Glycosyltransferase subfamily 4-like N-terminal" evidence="2">
    <location>
        <begin position="15"/>
        <end position="185"/>
    </location>
</feature>
<dbReference type="SUPFAM" id="SSF53756">
    <property type="entry name" value="UDP-Glycosyltransferase/glycogen phosphorylase"/>
    <property type="match status" value="1"/>
</dbReference>
<dbReference type="OrthoDB" id="433681at2"/>
<protein>
    <submittedName>
        <fullName evidence="3">Glycosyl transferase group 1</fullName>
    </submittedName>
</protein>
<evidence type="ECO:0000259" key="2">
    <source>
        <dbReference type="Pfam" id="PF13579"/>
    </source>
</evidence>
<dbReference type="InterPro" id="IPR001296">
    <property type="entry name" value="Glyco_trans_1"/>
</dbReference>
<dbReference type="InterPro" id="IPR028098">
    <property type="entry name" value="Glyco_trans_4-like_N"/>
</dbReference>
<dbReference type="EMBL" id="AJTX02000004">
    <property type="protein sequence ID" value="KKJ00213.1"/>
    <property type="molecule type" value="Genomic_DNA"/>
</dbReference>
<proteinExistence type="predicted"/>
<dbReference type="CDD" id="cd03821">
    <property type="entry name" value="GT4_Bme6-like"/>
    <property type="match status" value="1"/>
</dbReference>
<reference evidence="3" key="1">
    <citation type="submission" date="2012-04" db="EMBL/GenBank/DDBJ databases">
        <authorList>
            <person name="Borisov I.G."/>
            <person name="Ivanikova N.V."/>
            <person name="Pinevich A.V."/>
        </authorList>
    </citation>
    <scope>NUCLEOTIDE SEQUENCE [LARGE SCALE GENOMIC DNA]</scope>
    <source>
        <strain evidence="3">CALU 1027</strain>
    </source>
</reference>
<accession>A0A0M2PYQ6</accession>
<evidence type="ECO:0000259" key="1">
    <source>
        <dbReference type="Pfam" id="PF00534"/>
    </source>
</evidence>
<evidence type="ECO:0000313" key="4">
    <source>
        <dbReference type="Proteomes" id="UP000034681"/>
    </source>
</evidence>
<dbReference type="Pfam" id="PF00534">
    <property type="entry name" value="Glycos_transf_1"/>
    <property type="match status" value="1"/>
</dbReference>
<dbReference type="eggNOG" id="COG0438">
    <property type="taxonomic scope" value="Bacteria"/>
</dbReference>